<feature type="chain" id="PRO_5022052032" evidence="2">
    <location>
        <begin position="24"/>
        <end position="101"/>
    </location>
</feature>
<gene>
    <name evidence="3" type="ORF">BD626DRAFT_482685</name>
</gene>
<evidence type="ECO:0000313" key="4">
    <source>
        <dbReference type="Proteomes" id="UP000320762"/>
    </source>
</evidence>
<keyword evidence="2" id="KW-0732">Signal</keyword>
<comment type="caution">
    <text evidence="3">The sequence shown here is derived from an EMBL/GenBank/DDBJ whole genome shotgun (WGS) entry which is preliminary data.</text>
</comment>
<dbReference type="EMBL" id="VDMD01000002">
    <property type="protein sequence ID" value="TRM68762.1"/>
    <property type="molecule type" value="Genomic_DNA"/>
</dbReference>
<evidence type="ECO:0000256" key="2">
    <source>
        <dbReference type="SAM" id="SignalP"/>
    </source>
</evidence>
<protein>
    <submittedName>
        <fullName evidence="3">Uncharacterized protein</fullName>
    </submittedName>
</protein>
<sequence length="101" mass="11131">PRVAAARSAAVLVFVSWAGVGAAAGVYPGREQGIVLIYRLLHPRRLFRLTALGDEYIYRRSPSGDAPDVLCVFETRFPSPGRAGNGLHDSRLTGRGRRRRR</sequence>
<feature type="region of interest" description="Disordered" evidence="1">
    <location>
        <begin position="78"/>
        <end position="101"/>
    </location>
</feature>
<feature type="signal peptide" evidence="2">
    <location>
        <begin position="1"/>
        <end position="23"/>
    </location>
</feature>
<dbReference type="AlphaFoldDB" id="A0A550CVE0"/>
<accession>A0A550CVE0</accession>
<evidence type="ECO:0000256" key="1">
    <source>
        <dbReference type="SAM" id="MobiDB-lite"/>
    </source>
</evidence>
<reference evidence="3 4" key="1">
    <citation type="journal article" date="2019" name="New Phytol.">
        <title>Comparative genomics reveals unique wood-decay strategies and fruiting body development in the Schizophyllaceae.</title>
        <authorList>
            <person name="Almasi E."/>
            <person name="Sahu N."/>
            <person name="Krizsan K."/>
            <person name="Balint B."/>
            <person name="Kovacs G.M."/>
            <person name="Kiss B."/>
            <person name="Cseklye J."/>
            <person name="Drula E."/>
            <person name="Henrissat B."/>
            <person name="Nagy I."/>
            <person name="Chovatia M."/>
            <person name="Adam C."/>
            <person name="LaButti K."/>
            <person name="Lipzen A."/>
            <person name="Riley R."/>
            <person name="Grigoriev I.V."/>
            <person name="Nagy L.G."/>
        </authorList>
    </citation>
    <scope>NUCLEOTIDE SEQUENCE [LARGE SCALE GENOMIC DNA]</scope>
    <source>
        <strain evidence="3 4">NL-1724</strain>
    </source>
</reference>
<keyword evidence="4" id="KW-1185">Reference proteome</keyword>
<dbReference type="Proteomes" id="UP000320762">
    <property type="component" value="Unassembled WGS sequence"/>
</dbReference>
<feature type="non-terminal residue" evidence="3">
    <location>
        <position position="1"/>
    </location>
</feature>
<proteinExistence type="predicted"/>
<name>A0A550CVE0_9AGAR</name>
<evidence type="ECO:0000313" key="3">
    <source>
        <dbReference type="EMBL" id="TRM68762.1"/>
    </source>
</evidence>
<organism evidence="3 4">
    <name type="scientific">Schizophyllum amplum</name>
    <dbReference type="NCBI Taxonomy" id="97359"/>
    <lineage>
        <taxon>Eukaryota</taxon>
        <taxon>Fungi</taxon>
        <taxon>Dikarya</taxon>
        <taxon>Basidiomycota</taxon>
        <taxon>Agaricomycotina</taxon>
        <taxon>Agaricomycetes</taxon>
        <taxon>Agaricomycetidae</taxon>
        <taxon>Agaricales</taxon>
        <taxon>Schizophyllaceae</taxon>
        <taxon>Schizophyllum</taxon>
    </lineage>
</organism>